<evidence type="ECO:0000256" key="1">
    <source>
        <dbReference type="SAM" id="MobiDB-lite"/>
    </source>
</evidence>
<protein>
    <submittedName>
        <fullName evidence="2">Uncharacterized protein</fullName>
    </submittedName>
</protein>
<dbReference type="Proteomes" id="UP000002039">
    <property type="component" value="Unassembled WGS sequence"/>
</dbReference>
<evidence type="ECO:0000313" key="3">
    <source>
        <dbReference type="Proteomes" id="UP000002039"/>
    </source>
</evidence>
<feature type="compositionally biased region" description="Basic and acidic residues" evidence="1">
    <location>
        <begin position="13"/>
        <end position="22"/>
    </location>
</feature>
<proteinExistence type="predicted"/>
<feature type="region of interest" description="Disordered" evidence="1">
    <location>
        <begin position="13"/>
        <end position="49"/>
    </location>
</feature>
<name>A0ABX2VTL4_AJEDR</name>
<sequence>MEGEPGLAVWQEAKKATKKEIDQNGQGELEGGRQRALWGRGESQGRAKKHRRVVVGALDGMAMAMAMGMGMRGSRRGCLEGRFVLGRN</sequence>
<dbReference type="GeneID" id="69031422"/>
<keyword evidence="3" id="KW-1185">Reference proteome</keyword>
<gene>
    <name evidence="2" type="ORF">BDCG_16530</name>
</gene>
<organism evidence="2 3">
    <name type="scientific">Ajellomyces dermatitidis (strain ER-3 / ATCC MYA-2586)</name>
    <name type="common">Blastomyces dermatitidis</name>
    <dbReference type="NCBI Taxonomy" id="559297"/>
    <lineage>
        <taxon>Eukaryota</taxon>
        <taxon>Fungi</taxon>
        <taxon>Dikarya</taxon>
        <taxon>Ascomycota</taxon>
        <taxon>Pezizomycotina</taxon>
        <taxon>Eurotiomycetes</taxon>
        <taxon>Eurotiomycetidae</taxon>
        <taxon>Onygenales</taxon>
        <taxon>Ajellomycetaceae</taxon>
        <taxon>Blastomyces</taxon>
    </lineage>
</organism>
<dbReference type="RefSeq" id="XP_045279953.1">
    <property type="nucleotide sequence ID" value="XM_045425749.1"/>
</dbReference>
<reference evidence="3" key="1">
    <citation type="journal article" date="2015" name="PLoS Genet.">
        <title>The dynamic genome and transcriptome of the human fungal pathogen Blastomyces and close relative Emmonsia.</title>
        <authorList>
            <person name="Munoz J.F."/>
            <person name="Gauthier G.M."/>
            <person name="Desjardins C.A."/>
            <person name="Gallo J.E."/>
            <person name="Holder J."/>
            <person name="Sullivan T.D."/>
            <person name="Marty A.J."/>
            <person name="Carmen J.C."/>
            <person name="Chen Z."/>
            <person name="Ding L."/>
            <person name="Gujja S."/>
            <person name="Magrini V."/>
            <person name="Misas E."/>
            <person name="Mitreva M."/>
            <person name="Priest M."/>
            <person name="Saif S."/>
            <person name="Whiston E.A."/>
            <person name="Young S."/>
            <person name="Zeng Q."/>
            <person name="Goldman W.E."/>
            <person name="Mardis E.R."/>
            <person name="Taylor J.W."/>
            <person name="McEwen J.G."/>
            <person name="Clay O.K."/>
            <person name="Klein B.S."/>
            <person name="Cuomo C.A."/>
        </authorList>
    </citation>
    <scope>NUCLEOTIDE SEQUENCE [LARGE SCALE GENOMIC DNA]</scope>
    <source>
        <strain evidence="3">ER-3 / ATCC MYA-2586</strain>
    </source>
</reference>
<dbReference type="EMBL" id="EQ999974">
    <property type="protein sequence ID" value="OAT00226.1"/>
    <property type="molecule type" value="Genomic_DNA"/>
</dbReference>
<accession>A0ABX2VTL4</accession>
<evidence type="ECO:0000313" key="2">
    <source>
        <dbReference type="EMBL" id="OAT00226.1"/>
    </source>
</evidence>